<protein>
    <recommendedName>
        <fullName evidence="1">Inactive Sirtuin domain-containing protein</fullName>
    </recommendedName>
</protein>
<sequence length="1074" mass="120254">MHIIKMHQVEEEVLSDVVSRDAVLWLTDADIDCEADDLTAILTLIESTWKAVFIESTSRRLGELITSHADVAVASTFTHLIAGDPTGVILPQRSRPIFFLNGIEGGVGKESANLSGNPAIRRRLNMLARLTDLEPRRMVVLGSNPVVAIKDIADLWQTEFRALLAVVSKNDSVAIEVSTVLKQATALNSLAWIDQSASDFSKILAERISHLIDNDKIIVSIRLPSGRVQEVDLKKAEQVEHPISMHCDLITVKDTFTVSPQDLSEAEFKGFFTKNETSWRPYAAHLPWVFDRTAEQKFIRSLNYQLNEFDSSLKLYSIVSEPGAGGTTCARRLAFAAAKQGFPTLLVKQQAELPSALELTNFLYRAVGLLDGSADAHSSDFEGEPVWVVVLDVQHAGRGFDEMERVYADLTRSGRKIALLKVVSSNDELALPEIIEPNELAHLTHYVEKEQVEQLGRHLNSYLRNFSRAKSSEEWLRFWNEHKPDMDTGFASFWIALEFWLTGYLALGESIQGWVLKQFNSLPTSVDAKIAILEVAAFAIERKPLAERLFGELTTPSLPWSLVMEENRKHSPGIGLVQSQDSPFGRVWSIGHDVLARYLINGVSYDRPALASLGLAGSVDSVDLRLNLIERVTSRPSFGERFAVDFATQLATRVLKLDEKQGNPEYFPYWQKVLEILENVPDTIKVSSRTFRHHVAISRRRVTQDDLFDVETQEKIDLLKKSVVDLEFALEYIDQTYGDEGDLALLNTLALVYQDLAEQASIGGLSEEVVDGYLFKADEVTNSALKQNQNNRYVLETAAKNLLRQRSRTADELARVEAAAKALTFVFQASRLESAIIRRSSLSSLANEAIQALRGESAQAVIERMCNLNSPYGYLAKAWTKIPQTKREGAFVLDDLDVGIAEEALTILKTSPVRDLLIVKLQYELEVIVNPQDFLSQLNLLDEIAAGGEQSLSLQHYVERAVLLYMQGQHKTADKEFRRLRPKVKEAQNPVYVPLRLRWLLRPDKSKRAICSARVADSNSSARLVAKVRELSNVEVLFNAQEFSKSRMGVGEQFKCQVTFSAMGPFLKPVDQEA</sequence>
<gene>
    <name evidence="2" type="ORF">GIW13_04230</name>
</gene>
<dbReference type="Proteomes" id="UP000814078">
    <property type="component" value="Unassembled WGS sequence"/>
</dbReference>
<dbReference type="InterPro" id="IPR057063">
    <property type="entry name" value="iSirtuin"/>
</dbReference>
<comment type="caution">
    <text evidence="2">The sequence shown here is derived from an EMBL/GenBank/DDBJ whole genome shotgun (WGS) entry which is preliminary data.</text>
</comment>
<dbReference type="Pfam" id="PF24403">
    <property type="entry name" value="iSirtuin"/>
    <property type="match status" value="1"/>
</dbReference>
<feature type="domain" description="Inactive Sirtuin" evidence="1">
    <location>
        <begin position="12"/>
        <end position="183"/>
    </location>
</feature>
<proteinExistence type="predicted"/>
<name>A0ABS9G1U2_9PSED</name>
<evidence type="ECO:0000313" key="3">
    <source>
        <dbReference type="Proteomes" id="UP000814078"/>
    </source>
</evidence>
<dbReference type="EMBL" id="WKCM01000004">
    <property type="protein sequence ID" value="MCF5317488.1"/>
    <property type="molecule type" value="Genomic_DNA"/>
</dbReference>
<evidence type="ECO:0000313" key="2">
    <source>
        <dbReference type="EMBL" id="MCF5317488.1"/>
    </source>
</evidence>
<keyword evidence="3" id="KW-1185">Reference proteome</keyword>
<dbReference type="RefSeq" id="WP_236298176.1">
    <property type="nucleotide sequence ID" value="NZ_WKCH01000005.1"/>
</dbReference>
<organism evidence="2 3">
    <name type="scientific">Pseudomonas simiae</name>
    <dbReference type="NCBI Taxonomy" id="321846"/>
    <lineage>
        <taxon>Bacteria</taxon>
        <taxon>Pseudomonadati</taxon>
        <taxon>Pseudomonadota</taxon>
        <taxon>Gammaproteobacteria</taxon>
        <taxon>Pseudomonadales</taxon>
        <taxon>Pseudomonadaceae</taxon>
        <taxon>Pseudomonas</taxon>
    </lineage>
</organism>
<evidence type="ECO:0000259" key="1">
    <source>
        <dbReference type="Pfam" id="PF24403"/>
    </source>
</evidence>
<accession>A0ABS9G1U2</accession>
<dbReference type="Pfam" id="PF24404">
    <property type="entry name" value="nSTAND_NTPase7"/>
    <property type="match status" value="1"/>
</dbReference>
<reference evidence="2 3" key="1">
    <citation type="submission" date="2019-11" db="EMBL/GenBank/DDBJ databases">
        <title>Epiphytic Pseudomonas syringae from cherry orchards.</title>
        <authorList>
            <person name="Hulin M.T."/>
        </authorList>
    </citation>
    <scope>NUCLEOTIDE SEQUENCE [LARGE SCALE GENOMIC DNA]</scope>
    <source>
        <strain evidence="2 3">PA-5-11C</strain>
    </source>
</reference>